<dbReference type="HOGENOM" id="CLU_073504_0_0_1"/>
<evidence type="ECO:0000259" key="2">
    <source>
        <dbReference type="Pfam" id="PF05018"/>
    </source>
</evidence>
<reference evidence="4" key="1">
    <citation type="submission" date="2003-08" db="EMBL/GenBank/DDBJ databases">
        <authorList>
            <person name="Birren B."/>
            <person name="Nusbaum C."/>
            <person name="Abebe A."/>
            <person name="Abouelleil A."/>
            <person name="Adekoya E."/>
            <person name="Ait-zahra M."/>
            <person name="Allen N."/>
            <person name="Allen T."/>
            <person name="An P."/>
            <person name="Anderson M."/>
            <person name="Anderson S."/>
            <person name="Arachchi H."/>
            <person name="Armbruster J."/>
            <person name="Bachantsang P."/>
            <person name="Baldwin J."/>
            <person name="Barry A."/>
            <person name="Bayul T."/>
            <person name="Blitshsteyn B."/>
            <person name="Bloom T."/>
            <person name="Blye J."/>
            <person name="Boguslavskiy L."/>
            <person name="Borowsky M."/>
            <person name="Boukhgalter B."/>
            <person name="Brunache A."/>
            <person name="Butler J."/>
            <person name="Calixte N."/>
            <person name="Calvo S."/>
            <person name="Camarata J."/>
            <person name="Campo K."/>
            <person name="Chang J."/>
            <person name="Cheshatsang Y."/>
            <person name="Citroen M."/>
            <person name="Collymore A."/>
            <person name="Considine T."/>
            <person name="Cook A."/>
            <person name="Cooke P."/>
            <person name="Corum B."/>
            <person name="Cuomo C."/>
            <person name="David R."/>
            <person name="Dawoe T."/>
            <person name="Degray S."/>
            <person name="Dodge S."/>
            <person name="Dooley K."/>
            <person name="Dorje P."/>
            <person name="Dorjee K."/>
            <person name="Dorris L."/>
            <person name="Duffey N."/>
            <person name="Dupes A."/>
            <person name="Elkins T."/>
            <person name="Engels R."/>
            <person name="Erickson J."/>
            <person name="Farina A."/>
            <person name="Faro S."/>
            <person name="Ferreira P."/>
            <person name="Fischer H."/>
            <person name="Fitzgerald M."/>
            <person name="Foley K."/>
            <person name="Gage D."/>
            <person name="Galagan J."/>
            <person name="Gearin G."/>
            <person name="Gnerre S."/>
            <person name="Gnirke A."/>
            <person name="Goyette A."/>
            <person name="Graham J."/>
            <person name="Grandbois E."/>
            <person name="Gyaltsen K."/>
            <person name="Hafez N."/>
            <person name="Hagopian D."/>
            <person name="Hagos B."/>
            <person name="Hall J."/>
            <person name="Hatcher B."/>
            <person name="Heller A."/>
            <person name="Higgins H."/>
            <person name="Honan T."/>
            <person name="Horn A."/>
            <person name="Houde N."/>
            <person name="Hughes L."/>
            <person name="Hulme W."/>
            <person name="Husby E."/>
            <person name="Iliev I."/>
            <person name="Jaffe D."/>
            <person name="Jones C."/>
            <person name="Kamal M."/>
            <person name="Kamat A."/>
            <person name="Kamvysselis M."/>
            <person name="Karlsson E."/>
            <person name="Kells C."/>
            <person name="Kieu A."/>
            <person name="Kisner P."/>
            <person name="Kodira C."/>
            <person name="Kulbokas E."/>
            <person name="Labutti K."/>
            <person name="Lama D."/>
            <person name="Landers T."/>
            <person name="Leger J."/>
            <person name="Levine S."/>
            <person name="Lewis D."/>
            <person name="Lewis T."/>
            <person name="Lindblad-toh K."/>
            <person name="Liu X."/>
            <person name="Lokyitsang T."/>
            <person name="Lokyitsang Y."/>
            <person name="Lucien O."/>
            <person name="Lui A."/>
            <person name="Ma L.J."/>
            <person name="Mabbitt R."/>
            <person name="Macdonald J."/>
            <person name="Maclean C."/>
            <person name="Major J."/>
            <person name="Manning J."/>
            <person name="Marabella R."/>
            <person name="Maru K."/>
            <person name="Matthews C."/>
            <person name="Mauceli E."/>
            <person name="Mccarthy M."/>
            <person name="Mcdonough S."/>
            <person name="Mcghee T."/>
            <person name="Meldrim J."/>
            <person name="Meneus L."/>
            <person name="Mesirov J."/>
            <person name="Mihalev A."/>
            <person name="Mihova T."/>
            <person name="Mikkelsen T."/>
            <person name="Mlenga V."/>
            <person name="Moru K."/>
            <person name="Mozes J."/>
            <person name="Mulrain L."/>
            <person name="Munson G."/>
            <person name="Naylor J."/>
            <person name="Newes C."/>
            <person name="Nguyen C."/>
            <person name="Nguyen N."/>
            <person name="Nguyen T."/>
            <person name="Nicol R."/>
            <person name="Nielsen C."/>
            <person name="Nizzari M."/>
            <person name="Norbu C."/>
            <person name="Norbu N."/>
            <person name="O'donnell P."/>
            <person name="Okoawo O."/>
            <person name="O'leary S."/>
            <person name="Omotosho B."/>
            <person name="O'neill K."/>
            <person name="Osman S."/>
            <person name="Parker S."/>
            <person name="Perrin D."/>
            <person name="Phunkhang P."/>
            <person name="Piqani B."/>
            <person name="Purcell S."/>
            <person name="Rachupka T."/>
            <person name="Ramasamy U."/>
            <person name="Rameau R."/>
            <person name="Ray V."/>
            <person name="Raymond C."/>
            <person name="Retta R."/>
            <person name="Richardson S."/>
            <person name="Rise C."/>
            <person name="Rodriguez J."/>
            <person name="Rogers J."/>
            <person name="Rogov P."/>
            <person name="Rutman M."/>
            <person name="Schupbach R."/>
            <person name="Seaman C."/>
            <person name="Settipalli S."/>
            <person name="Sharpe T."/>
            <person name="Sheridan J."/>
            <person name="Sherpa N."/>
            <person name="Shi J."/>
            <person name="Smirnov S."/>
            <person name="Smith C."/>
            <person name="Sougnez C."/>
            <person name="Spencer B."/>
            <person name="Stalker J."/>
            <person name="Stange-thomann N."/>
            <person name="Stavropoulos S."/>
            <person name="Stetson K."/>
            <person name="Stone C."/>
            <person name="Stone S."/>
            <person name="Stubbs M."/>
            <person name="Talamas J."/>
            <person name="Tchuinga P."/>
            <person name="Tenzing P."/>
            <person name="Tesfaye S."/>
            <person name="Theodore J."/>
            <person name="Thoulutsang Y."/>
            <person name="Topham K."/>
            <person name="Towey S."/>
            <person name="Tsamla T."/>
            <person name="Tsomo N."/>
            <person name="Vallee D."/>
            <person name="Vassiliev H."/>
            <person name="Venkataraman V."/>
            <person name="Vinson J."/>
            <person name="Vo A."/>
            <person name="Wade C."/>
            <person name="Wang S."/>
            <person name="Wangchuk T."/>
            <person name="Wangdi T."/>
            <person name="Whittaker C."/>
            <person name="Wilkinson J."/>
            <person name="Wu Y."/>
            <person name="Wyman D."/>
            <person name="Yadav S."/>
            <person name="Yang S."/>
            <person name="Yang X."/>
            <person name="Yeager S."/>
            <person name="Yee E."/>
            <person name="Young G."/>
            <person name="Zainoun J."/>
            <person name="Zembeck L."/>
            <person name="Zimmer A."/>
            <person name="Zody M."/>
            <person name="Lander E."/>
        </authorList>
    </citation>
    <scope>NUCLEOTIDE SEQUENCE [LARGE SCALE GENOMIC DNA]</scope>
</reference>
<dbReference type="eggNOG" id="KOG3213">
    <property type="taxonomic scope" value="Eukaryota"/>
</dbReference>
<reference evidence="3" key="2">
    <citation type="submission" date="2025-08" db="UniProtKB">
        <authorList>
            <consortium name="Ensembl"/>
        </authorList>
    </citation>
    <scope>IDENTIFICATION</scope>
</reference>
<dbReference type="AlphaFoldDB" id="H2YJI8"/>
<dbReference type="InParanoid" id="H2YJI8"/>
<evidence type="ECO:0000256" key="1">
    <source>
        <dbReference type="SAM" id="MobiDB-lite"/>
    </source>
</evidence>
<proteinExistence type="predicted"/>
<dbReference type="STRING" id="51511.ENSCSAVP00000005487"/>
<protein>
    <recommendedName>
        <fullName evidence="2">CFA20 domain-containing protein</fullName>
    </recommendedName>
</protein>
<name>H2YJI8_CIOSA</name>
<dbReference type="OMA" id="HIHCKNE"/>
<feature type="region of interest" description="Disordered" evidence="1">
    <location>
        <begin position="217"/>
        <end position="247"/>
    </location>
</feature>
<organism evidence="3 4">
    <name type="scientific">Ciona savignyi</name>
    <name type="common">Pacific transparent sea squirt</name>
    <dbReference type="NCBI Taxonomy" id="51511"/>
    <lineage>
        <taxon>Eukaryota</taxon>
        <taxon>Metazoa</taxon>
        <taxon>Chordata</taxon>
        <taxon>Tunicata</taxon>
        <taxon>Ascidiacea</taxon>
        <taxon>Phlebobranchia</taxon>
        <taxon>Cionidae</taxon>
        <taxon>Ciona</taxon>
    </lineage>
</organism>
<dbReference type="InterPro" id="IPR040441">
    <property type="entry name" value="CFA20/CFAP20DC"/>
</dbReference>
<feature type="domain" description="CFA20" evidence="2">
    <location>
        <begin position="1"/>
        <end position="171"/>
    </location>
</feature>
<dbReference type="Pfam" id="PF05018">
    <property type="entry name" value="CFA20_dom"/>
    <property type="match status" value="1"/>
</dbReference>
<dbReference type="Proteomes" id="UP000007875">
    <property type="component" value="Unassembled WGS sequence"/>
</dbReference>
<accession>H2YJI8</accession>
<evidence type="ECO:0000313" key="4">
    <source>
        <dbReference type="Proteomes" id="UP000007875"/>
    </source>
</evidence>
<evidence type="ECO:0000313" key="3">
    <source>
        <dbReference type="Ensembl" id="ENSCSAVP00000005487.1"/>
    </source>
</evidence>
<sequence>MFKNEFQGGPAVDVFCASGKDPLNKYKNPAVKRDYEKEVKGFVYVIEGTTTTARLKFPLAGSKQNSLGLVQRYLVAQVWIPPSKDFAVELTMTDNGNNKRRFMMSSSIKDVSMTPLHAKIPLTMVKREIWLNLCLDLVSLIADVFPKQTFKSLEEFTLQGNYKLRRIFTMKVQPHAAGDATDTGYHGVPSQSIPTPFQFASSLPHATQVISVPRIKTHMSTMRDGSDGRDGRETSGYWSSSSEDAAA</sequence>
<feature type="compositionally biased region" description="Basic and acidic residues" evidence="1">
    <location>
        <begin position="224"/>
        <end position="233"/>
    </location>
</feature>
<reference evidence="3" key="3">
    <citation type="submission" date="2025-09" db="UniProtKB">
        <authorList>
            <consortium name="Ensembl"/>
        </authorList>
    </citation>
    <scope>IDENTIFICATION</scope>
</reference>
<dbReference type="GeneTree" id="ENSGT00390000005497"/>
<keyword evidence="4" id="KW-1185">Reference proteome</keyword>
<feature type="compositionally biased region" description="Polar residues" evidence="1">
    <location>
        <begin position="236"/>
        <end position="247"/>
    </location>
</feature>
<dbReference type="InterPro" id="IPR007714">
    <property type="entry name" value="CFA20_dom"/>
</dbReference>
<dbReference type="Ensembl" id="ENSCSAVT00000005560.1">
    <property type="protein sequence ID" value="ENSCSAVP00000005487.1"/>
    <property type="gene ID" value="ENSCSAVG00000003282.1"/>
</dbReference>
<dbReference type="PANTHER" id="PTHR12458">
    <property type="entry name" value="ORF PROTEIN"/>
    <property type="match status" value="1"/>
</dbReference>